<dbReference type="InterPro" id="IPR010982">
    <property type="entry name" value="Lambda_DNA-bd_dom_sf"/>
</dbReference>
<dbReference type="GO" id="GO:0003677">
    <property type="term" value="F:DNA binding"/>
    <property type="evidence" value="ECO:0007669"/>
    <property type="project" value="InterPro"/>
</dbReference>
<dbReference type="InterPro" id="IPR001387">
    <property type="entry name" value="Cro/C1-type_HTH"/>
</dbReference>
<dbReference type="SMART" id="SM00530">
    <property type="entry name" value="HTH_XRE"/>
    <property type="match status" value="1"/>
</dbReference>
<evidence type="ECO:0000313" key="2">
    <source>
        <dbReference type="EMBL" id="SDH71009.1"/>
    </source>
</evidence>
<evidence type="ECO:0000259" key="1">
    <source>
        <dbReference type="PROSITE" id="PS50943"/>
    </source>
</evidence>
<sequence>MQKLISASQLQQAIVARRKKLRLSQAEVALKLGLSQSRYSQVEADPALLAFDRLLLLTASLGLELHIGIKDEQPQAPAAMGPRRAKW</sequence>
<name>A0A1G8EMR8_9RHOO</name>
<dbReference type="STRING" id="83767.SAMN05660652_02128"/>
<dbReference type="PROSITE" id="PS50943">
    <property type="entry name" value="HTH_CROC1"/>
    <property type="match status" value="1"/>
</dbReference>
<gene>
    <name evidence="2" type="ORF">SAMN05660652_02128</name>
</gene>
<dbReference type="EMBL" id="FNCY01000008">
    <property type="protein sequence ID" value="SDH71009.1"/>
    <property type="molecule type" value="Genomic_DNA"/>
</dbReference>
<proteinExistence type="predicted"/>
<keyword evidence="3" id="KW-1185">Reference proteome</keyword>
<dbReference type="SUPFAM" id="SSF47413">
    <property type="entry name" value="lambda repressor-like DNA-binding domains"/>
    <property type="match status" value="1"/>
</dbReference>
<feature type="domain" description="HTH cro/C1-type" evidence="1">
    <location>
        <begin position="14"/>
        <end position="65"/>
    </location>
</feature>
<dbReference type="Pfam" id="PF01381">
    <property type="entry name" value="HTH_3"/>
    <property type="match status" value="1"/>
</dbReference>
<dbReference type="RefSeq" id="WP_091937410.1">
    <property type="nucleotide sequence ID" value="NZ_FNCY01000008.1"/>
</dbReference>
<dbReference type="AlphaFoldDB" id="A0A1G8EMR8"/>
<accession>A0A1G8EMR8</accession>
<dbReference type="OrthoDB" id="8757559at2"/>
<evidence type="ECO:0000313" key="3">
    <source>
        <dbReference type="Proteomes" id="UP000198607"/>
    </source>
</evidence>
<dbReference type="Proteomes" id="UP000198607">
    <property type="component" value="Unassembled WGS sequence"/>
</dbReference>
<protein>
    <submittedName>
        <fullName evidence="2">HTH-type transcriptional regulator / antitoxin HipB</fullName>
    </submittedName>
</protein>
<dbReference type="Gene3D" id="1.10.260.40">
    <property type="entry name" value="lambda repressor-like DNA-binding domains"/>
    <property type="match status" value="1"/>
</dbReference>
<organism evidence="2 3">
    <name type="scientific">Propionivibrio dicarboxylicus</name>
    <dbReference type="NCBI Taxonomy" id="83767"/>
    <lineage>
        <taxon>Bacteria</taxon>
        <taxon>Pseudomonadati</taxon>
        <taxon>Pseudomonadota</taxon>
        <taxon>Betaproteobacteria</taxon>
        <taxon>Rhodocyclales</taxon>
        <taxon>Rhodocyclaceae</taxon>
        <taxon>Propionivibrio</taxon>
    </lineage>
</organism>
<reference evidence="2 3" key="1">
    <citation type="submission" date="2016-10" db="EMBL/GenBank/DDBJ databases">
        <authorList>
            <person name="de Groot N.N."/>
        </authorList>
    </citation>
    <scope>NUCLEOTIDE SEQUENCE [LARGE SCALE GENOMIC DNA]</scope>
    <source>
        <strain evidence="2 3">DSM 5885</strain>
    </source>
</reference>
<dbReference type="CDD" id="cd00093">
    <property type="entry name" value="HTH_XRE"/>
    <property type="match status" value="1"/>
</dbReference>